<evidence type="ECO:0000256" key="1">
    <source>
        <dbReference type="SAM" id="MobiDB-lite"/>
    </source>
</evidence>
<accession>A0AAD9WN24</accession>
<organism evidence="2 3">
    <name type="scientific">Dipteronia dyeriana</name>
    <dbReference type="NCBI Taxonomy" id="168575"/>
    <lineage>
        <taxon>Eukaryota</taxon>
        <taxon>Viridiplantae</taxon>
        <taxon>Streptophyta</taxon>
        <taxon>Embryophyta</taxon>
        <taxon>Tracheophyta</taxon>
        <taxon>Spermatophyta</taxon>
        <taxon>Magnoliopsida</taxon>
        <taxon>eudicotyledons</taxon>
        <taxon>Gunneridae</taxon>
        <taxon>Pentapetalae</taxon>
        <taxon>rosids</taxon>
        <taxon>malvids</taxon>
        <taxon>Sapindales</taxon>
        <taxon>Sapindaceae</taxon>
        <taxon>Hippocastanoideae</taxon>
        <taxon>Acereae</taxon>
        <taxon>Dipteronia</taxon>
    </lineage>
</organism>
<dbReference type="EMBL" id="JANJYI010000009">
    <property type="protein sequence ID" value="KAK2637171.1"/>
    <property type="molecule type" value="Genomic_DNA"/>
</dbReference>
<evidence type="ECO:0000313" key="3">
    <source>
        <dbReference type="Proteomes" id="UP001280121"/>
    </source>
</evidence>
<feature type="compositionally biased region" description="Basic and acidic residues" evidence="1">
    <location>
        <begin position="78"/>
        <end position="95"/>
    </location>
</feature>
<name>A0AAD9WN24_9ROSI</name>
<keyword evidence="3" id="KW-1185">Reference proteome</keyword>
<feature type="region of interest" description="Disordered" evidence="1">
    <location>
        <begin position="1"/>
        <end position="111"/>
    </location>
</feature>
<evidence type="ECO:0000313" key="2">
    <source>
        <dbReference type="EMBL" id="KAK2637171.1"/>
    </source>
</evidence>
<proteinExistence type="predicted"/>
<protein>
    <submittedName>
        <fullName evidence="2">Uncharacterized protein</fullName>
    </submittedName>
</protein>
<feature type="compositionally biased region" description="Acidic residues" evidence="1">
    <location>
        <begin position="66"/>
        <end position="77"/>
    </location>
</feature>
<dbReference type="Proteomes" id="UP001280121">
    <property type="component" value="Unassembled WGS sequence"/>
</dbReference>
<dbReference type="AlphaFoldDB" id="A0AAD9WN24"/>
<gene>
    <name evidence="2" type="ORF">Ddye_031963</name>
</gene>
<sequence length="167" mass="19076">MGSECNSSKRRYDISMSKRTRKPLNVEDSDGNRTMEMGSPDDLKGVVVAEVDQQVEGDDDLKGVVDAEEEEEEEEEEKNDHRSLKQMIKGDEKSKVKINRGRNSLGEHFTEEEKQLQLVKAQKQKGVKFKGMVNHYVKVVGHLIKLKRDPRNSNIASRKNPLLRLTV</sequence>
<comment type="caution">
    <text evidence="2">The sequence shown here is derived from an EMBL/GenBank/DDBJ whole genome shotgun (WGS) entry which is preliminary data.</text>
</comment>
<reference evidence="2" key="1">
    <citation type="journal article" date="2023" name="Plant J.">
        <title>Genome sequences and population genomics provide insights into the demographic history, inbreeding, and mutation load of two 'living fossil' tree species of Dipteronia.</title>
        <authorList>
            <person name="Feng Y."/>
            <person name="Comes H.P."/>
            <person name="Chen J."/>
            <person name="Zhu S."/>
            <person name="Lu R."/>
            <person name="Zhang X."/>
            <person name="Li P."/>
            <person name="Qiu J."/>
            <person name="Olsen K.M."/>
            <person name="Qiu Y."/>
        </authorList>
    </citation>
    <scope>NUCLEOTIDE SEQUENCE</scope>
    <source>
        <strain evidence="2">KIB01</strain>
    </source>
</reference>